<feature type="non-terminal residue" evidence="1">
    <location>
        <position position="95"/>
    </location>
</feature>
<dbReference type="Proteomes" id="UP000054081">
    <property type="component" value="Unassembled WGS sequence"/>
</dbReference>
<protein>
    <submittedName>
        <fullName evidence="1">Uncharacterized protein</fullName>
    </submittedName>
</protein>
<evidence type="ECO:0000313" key="1">
    <source>
        <dbReference type="EMBL" id="KFW62691.1"/>
    </source>
</evidence>
<dbReference type="AlphaFoldDB" id="A0A093NEX7"/>
<gene>
    <name evidence="1" type="ORF">AS28_03734</name>
</gene>
<accession>A0A093NEX7</accession>
<organism evidence="1 2">
    <name type="scientific">Pygoscelis adeliae</name>
    <name type="common">Adelie penguin</name>
    <dbReference type="NCBI Taxonomy" id="9238"/>
    <lineage>
        <taxon>Eukaryota</taxon>
        <taxon>Metazoa</taxon>
        <taxon>Chordata</taxon>
        <taxon>Craniata</taxon>
        <taxon>Vertebrata</taxon>
        <taxon>Euteleostomi</taxon>
        <taxon>Archelosauria</taxon>
        <taxon>Archosauria</taxon>
        <taxon>Dinosauria</taxon>
        <taxon>Saurischia</taxon>
        <taxon>Theropoda</taxon>
        <taxon>Coelurosauria</taxon>
        <taxon>Aves</taxon>
        <taxon>Neognathae</taxon>
        <taxon>Neoaves</taxon>
        <taxon>Aequornithes</taxon>
        <taxon>Sphenisciformes</taxon>
        <taxon>Spheniscidae</taxon>
        <taxon>Pygoscelis</taxon>
    </lineage>
</organism>
<name>A0A093NEX7_PYGAD</name>
<keyword evidence="2" id="KW-1185">Reference proteome</keyword>
<proteinExistence type="predicted"/>
<dbReference type="EMBL" id="KL224691">
    <property type="protein sequence ID" value="KFW62691.1"/>
    <property type="molecule type" value="Genomic_DNA"/>
</dbReference>
<sequence length="95" mass="10494">QFKIVFVPLFFKAEIFFDLFSHGSTQSIALTQQRALFLGQLGQPNGSPPPKETCLITLPHQIPADNHAVLALVSILILASHELIQVDNPARNCFL</sequence>
<reference evidence="1 2" key="1">
    <citation type="submission" date="2014-04" db="EMBL/GenBank/DDBJ databases">
        <title>Genome evolution of avian class.</title>
        <authorList>
            <person name="Zhang G."/>
            <person name="Li C."/>
        </authorList>
    </citation>
    <scope>NUCLEOTIDE SEQUENCE [LARGE SCALE GENOMIC DNA]</scope>
    <source>
        <strain evidence="1">BGI_AS28</strain>
    </source>
</reference>
<feature type="non-terminal residue" evidence="1">
    <location>
        <position position="1"/>
    </location>
</feature>
<evidence type="ECO:0000313" key="2">
    <source>
        <dbReference type="Proteomes" id="UP000054081"/>
    </source>
</evidence>